<keyword evidence="9 12" id="KW-0456">Lyase</keyword>
<dbReference type="GO" id="GO:0006565">
    <property type="term" value="P:L-serine catabolic process"/>
    <property type="evidence" value="ECO:0007669"/>
    <property type="project" value="TreeGrafter"/>
</dbReference>
<dbReference type="GO" id="GO:0009097">
    <property type="term" value="P:isoleucine biosynthetic process"/>
    <property type="evidence" value="ECO:0007669"/>
    <property type="project" value="UniProtKB-UniRule"/>
</dbReference>
<dbReference type="FunFam" id="3.40.50.1100:FF:000005">
    <property type="entry name" value="Threonine dehydratase catabolic"/>
    <property type="match status" value="1"/>
</dbReference>
<evidence type="ECO:0000256" key="2">
    <source>
        <dbReference type="ARBA" id="ARBA00001933"/>
    </source>
</evidence>
<dbReference type="SUPFAM" id="SSF55021">
    <property type="entry name" value="ACT-like"/>
    <property type="match status" value="1"/>
</dbReference>
<dbReference type="NCBIfam" id="TIGR02079">
    <property type="entry name" value="THD1"/>
    <property type="match status" value="1"/>
</dbReference>
<keyword evidence="8 12" id="KW-0663">Pyridoxal phosphate</keyword>
<proteinExistence type="inferred from homology"/>
<dbReference type="InterPro" id="IPR001926">
    <property type="entry name" value="TrpB-like_PALP"/>
</dbReference>
<dbReference type="GO" id="GO:0030170">
    <property type="term" value="F:pyridoxal phosphate binding"/>
    <property type="evidence" value="ECO:0007669"/>
    <property type="project" value="InterPro"/>
</dbReference>
<dbReference type="PROSITE" id="PS00165">
    <property type="entry name" value="DEHYDRATASE_SER_THR"/>
    <property type="match status" value="1"/>
</dbReference>
<dbReference type="FunFam" id="3.40.1020.10:FF:000002">
    <property type="entry name" value="L-threonine dehydratase"/>
    <property type="match status" value="1"/>
</dbReference>
<dbReference type="STRING" id="1524460.IX84_23510"/>
<dbReference type="InterPro" id="IPR001721">
    <property type="entry name" value="TD_ACT-like"/>
</dbReference>
<dbReference type="RefSeq" id="WP_044226154.1">
    <property type="nucleotide sequence ID" value="NZ_JBKAGJ010000002.1"/>
</dbReference>
<evidence type="ECO:0000256" key="7">
    <source>
        <dbReference type="ARBA" id="ARBA00022624"/>
    </source>
</evidence>
<keyword evidence="7 12" id="KW-0412">Isoleucine biosynthesis</keyword>
<dbReference type="InterPro" id="IPR045865">
    <property type="entry name" value="ACT-like_dom_sf"/>
</dbReference>
<dbReference type="InterPro" id="IPR000634">
    <property type="entry name" value="Ser/Thr_deHydtase_PyrdxlP-BS"/>
</dbReference>
<name>A0A098S2R2_9BACT</name>
<protein>
    <recommendedName>
        <fullName evidence="12">L-threonine dehydratase</fullName>
        <ecNumber evidence="12">4.3.1.19</ecNumber>
    </recommendedName>
    <alternativeName>
        <fullName evidence="12">Threonine deaminase</fullName>
    </alternativeName>
</protein>
<evidence type="ECO:0000259" key="13">
    <source>
        <dbReference type="PROSITE" id="PS51672"/>
    </source>
</evidence>
<evidence type="ECO:0000256" key="10">
    <source>
        <dbReference type="ARBA" id="ARBA00023304"/>
    </source>
</evidence>
<comment type="caution">
    <text evidence="14">The sequence shown here is derived from an EMBL/GenBank/DDBJ whole genome shotgun (WGS) entry which is preliminary data.</text>
</comment>
<evidence type="ECO:0000256" key="6">
    <source>
        <dbReference type="ARBA" id="ARBA00022605"/>
    </source>
</evidence>
<evidence type="ECO:0000256" key="3">
    <source>
        <dbReference type="ARBA" id="ARBA00004810"/>
    </source>
</evidence>
<dbReference type="EMBL" id="JPOS01000082">
    <property type="protein sequence ID" value="KGE86108.1"/>
    <property type="molecule type" value="Genomic_DNA"/>
</dbReference>
<evidence type="ECO:0000256" key="1">
    <source>
        <dbReference type="ARBA" id="ARBA00001274"/>
    </source>
</evidence>
<gene>
    <name evidence="12" type="primary">ilvA</name>
    <name evidence="14" type="ORF">IX84_23510</name>
</gene>
<dbReference type="Pfam" id="PF00291">
    <property type="entry name" value="PALP"/>
    <property type="match status" value="1"/>
</dbReference>
<dbReference type="GO" id="GO:0004794">
    <property type="term" value="F:threonine deaminase activity"/>
    <property type="evidence" value="ECO:0007669"/>
    <property type="project" value="UniProtKB-UniRule"/>
</dbReference>
<keyword evidence="10 12" id="KW-0100">Branched-chain amino acid biosynthesis</keyword>
<comment type="pathway">
    <text evidence="3 12">Amino-acid biosynthesis; L-isoleucine biosynthesis; 2-oxobutanoate from L-threonine: step 1/1.</text>
</comment>
<dbReference type="Pfam" id="PF00585">
    <property type="entry name" value="Thr_dehydrat_C"/>
    <property type="match status" value="1"/>
</dbReference>
<accession>A0A098S2R2</accession>
<comment type="catalytic activity">
    <reaction evidence="1 12">
        <text>L-threonine = 2-oxobutanoate + NH4(+)</text>
        <dbReference type="Rhea" id="RHEA:22108"/>
        <dbReference type="ChEBI" id="CHEBI:16763"/>
        <dbReference type="ChEBI" id="CHEBI:28938"/>
        <dbReference type="ChEBI" id="CHEBI:57926"/>
        <dbReference type="EC" id="4.3.1.19"/>
    </reaction>
</comment>
<dbReference type="GO" id="GO:0006567">
    <property type="term" value="P:L-threonine catabolic process"/>
    <property type="evidence" value="ECO:0007669"/>
    <property type="project" value="TreeGrafter"/>
</dbReference>
<evidence type="ECO:0000256" key="4">
    <source>
        <dbReference type="ARBA" id="ARBA00010869"/>
    </source>
</evidence>
<evidence type="ECO:0000256" key="5">
    <source>
        <dbReference type="ARBA" id="ARBA00011881"/>
    </source>
</evidence>
<dbReference type="PANTHER" id="PTHR48078:SF11">
    <property type="entry name" value="THREONINE DEHYDRATASE, MITOCHONDRIAL"/>
    <property type="match status" value="1"/>
</dbReference>
<dbReference type="InterPro" id="IPR050147">
    <property type="entry name" value="Ser/Thr_Dehydratase"/>
</dbReference>
<evidence type="ECO:0000256" key="11">
    <source>
        <dbReference type="ARBA" id="ARBA00025527"/>
    </source>
</evidence>
<dbReference type="Proteomes" id="UP000029736">
    <property type="component" value="Unassembled WGS sequence"/>
</dbReference>
<comment type="subunit">
    <text evidence="5 12">Homotetramer.</text>
</comment>
<dbReference type="PANTHER" id="PTHR48078">
    <property type="entry name" value="THREONINE DEHYDRATASE, MITOCHONDRIAL-RELATED"/>
    <property type="match status" value="1"/>
</dbReference>
<sequence>MSTSTTTTVLPSVEAIYKAKMRLRGVAEPTPLTYNYHMSEHYGCRLYFKREDMQVVRSYKIRGAYNKMATVPKDKLANGVVCASAGNHAQGFALACQKMQVKGKVYMPSVTPRQKIKKVNLFGKEWVEVVLTGDTFDDAYHEAVRDAEENGKEFIHPFNDPRTIEGQGTVGLEILEDCNESLDYVFCAIGGGGLVSGLGSYFHQLSPNTKIIGVEPAGAPAMYESLKAGEPVTLEHIDSFVDGAAVRRVGDLTFKIAQQVVDDMVLVPEGKVCSTILQLYNEEGIVVEPAGALTVAALDFYKEQIKGKNVVCILSGSNNDITRTEEIKERSLLYEGLKHYFIIRFPQRAGALRDFLNNVLGPNDDITHFEYTKKHNRDSGPALVGIQLQQWEDYNRLLERMQASKIDYQTLNDSKMLFDLLV</sequence>
<evidence type="ECO:0000313" key="14">
    <source>
        <dbReference type="EMBL" id="KGE86108.1"/>
    </source>
</evidence>
<dbReference type="NCBIfam" id="NF006390">
    <property type="entry name" value="PRK08639.1"/>
    <property type="match status" value="1"/>
</dbReference>
<evidence type="ECO:0000256" key="12">
    <source>
        <dbReference type="RuleBase" id="RU362012"/>
    </source>
</evidence>
<comment type="function">
    <text evidence="11 12">Catalyzes the anaerobic formation of alpha-ketobutyrate and ammonia from threonine in a two-step reaction. The first step involved a dehydration of threonine and a production of enamine intermediates (aminocrotonate), which tautomerizes to its imine form (iminobutyrate). Both intermediates are unstable and short-lived. The second step is the nonenzymatic hydrolysis of the enamine/imine intermediates to form 2-ketobutyrate and free ammonia. In the low water environment of the cell, the second step is accelerated by RidA.</text>
</comment>
<feature type="domain" description="ACT-like" evidence="13">
    <location>
        <begin position="339"/>
        <end position="413"/>
    </location>
</feature>
<comment type="cofactor">
    <cofactor evidence="2 12">
        <name>pyridoxal 5'-phosphate</name>
        <dbReference type="ChEBI" id="CHEBI:597326"/>
    </cofactor>
</comment>
<dbReference type="OrthoDB" id="9811476at2"/>
<evidence type="ECO:0000256" key="9">
    <source>
        <dbReference type="ARBA" id="ARBA00023239"/>
    </source>
</evidence>
<organism evidence="14 15">
    <name type="scientific">Phaeodactylibacter xiamenensis</name>
    <dbReference type="NCBI Taxonomy" id="1524460"/>
    <lineage>
        <taxon>Bacteria</taxon>
        <taxon>Pseudomonadati</taxon>
        <taxon>Bacteroidota</taxon>
        <taxon>Saprospiria</taxon>
        <taxon>Saprospirales</taxon>
        <taxon>Haliscomenobacteraceae</taxon>
        <taxon>Phaeodactylibacter</taxon>
    </lineage>
</organism>
<dbReference type="CDD" id="cd01562">
    <property type="entry name" value="Thr-dehyd"/>
    <property type="match status" value="1"/>
</dbReference>
<reference evidence="14 15" key="1">
    <citation type="journal article" date="2014" name="Int. J. Syst. Evol. Microbiol.">
        <title>Phaeodactylibacter xiamenensis gen. nov., sp. nov., a member of the family Saprospiraceae isolated from the marine alga Phaeodactylum tricornutum.</title>
        <authorList>
            <person name="Chen Z.Jr."/>
            <person name="Lei X."/>
            <person name="Lai Q."/>
            <person name="Li Y."/>
            <person name="Zhang B."/>
            <person name="Zhang J."/>
            <person name="Zhang H."/>
            <person name="Yang L."/>
            <person name="Zheng W."/>
            <person name="Tian Y."/>
            <person name="Yu Z."/>
            <person name="Xu H.Jr."/>
            <person name="Zheng T."/>
        </authorList>
    </citation>
    <scope>NUCLEOTIDE SEQUENCE [LARGE SCALE GENOMIC DNA]</scope>
    <source>
        <strain evidence="14 15">KD52</strain>
    </source>
</reference>
<dbReference type="PROSITE" id="PS51672">
    <property type="entry name" value="ACT_LIKE"/>
    <property type="match status" value="1"/>
</dbReference>
<dbReference type="SUPFAM" id="SSF53686">
    <property type="entry name" value="Tryptophan synthase beta subunit-like PLP-dependent enzymes"/>
    <property type="match status" value="1"/>
</dbReference>
<keyword evidence="15" id="KW-1185">Reference proteome</keyword>
<dbReference type="Gene3D" id="3.40.50.1100">
    <property type="match status" value="2"/>
</dbReference>
<dbReference type="InterPro" id="IPR036052">
    <property type="entry name" value="TrpB-like_PALP_sf"/>
</dbReference>
<dbReference type="CDD" id="cd04907">
    <property type="entry name" value="ACT_ThrD-I_2"/>
    <property type="match status" value="1"/>
</dbReference>
<comment type="similarity">
    <text evidence="4 12">Belongs to the serine/threonine dehydratase family.</text>
</comment>
<evidence type="ECO:0000313" key="15">
    <source>
        <dbReference type="Proteomes" id="UP000029736"/>
    </source>
</evidence>
<dbReference type="InterPro" id="IPR011820">
    <property type="entry name" value="IlvA"/>
</dbReference>
<dbReference type="GO" id="GO:0003941">
    <property type="term" value="F:L-serine ammonia-lyase activity"/>
    <property type="evidence" value="ECO:0007669"/>
    <property type="project" value="TreeGrafter"/>
</dbReference>
<dbReference type="FunFam" id="3.40.50.1100:FF:000007">
    <property type="entry name" value="L-threonine dehydratase catabolic TdcB"/>
    <property type="match status" value="1"/>
</dbReference>
<dbReference type="UniPathway" id="UPA00047">
    <property type="reaction ID" value="UER00054"/>
</dbReference>
<keyword evidence="6 12" id="KW-0028">Amino-acid biosynthesis</keyword>
<dbReference type="EC" id="4.3.1.19" evidence="12"/>
<dbReference type="AlphaFoldDB" id="A0A098S2R2"/>
<evidence type="ECO:0000256" key="8">
    <source>
        <dbReference type="ARBA" id="ARBA00022898"/>
    </source>
</evidence>